<keyword evidence="3" id="KW-1185">Reference proteome</keyword>
<dbReference type="EMBL" id="FZOD01000028">
    <property type="protein sequence ID" value="SNT19922.1"/>
    <property type="molecule type" value="Genomic_DNA"/>
</dbReference>
<dbReference type="Gene3D" id="1.10.490.10">
    <property type="entry name" value="Globins"/>
    <property type="match status" value="1"/>
</dbReference>
<evidence type="ECO:0000313" key="2">
    <source>
        <dbReference type="EMBL" id="SNT19922.1"/>
    </source>
</evidence>
<sequence>MSERTMSDHTPTPKLVTEHSEEIPGYTYGTDEAAASPLTLEDLERLKAVVGLTPDDEQALIEAAHVLADQADDMVTAYRKRLGELPFMRAYSGYPDGTPNPEYGAASKPRFDRFIIDACTRPLDQDWLNYQHEIGLRHTRDKKNKTDHSDSLDHIPMRYLLAFTAVVIATARDYLADGGASTEQVNRMHAAFTKSVMLHVTVWTRPYVDAADW</sequence>
<evidence type="ECO:0000313" key="3">
    <source>
        <dbReference type="Proteomes" id="UP000198282"/>
    </source>
</evidence>
<dbReference type="GO" id="GO:0020037">
    <property type="term" value="F:heme binding"/>
    <property type="evidence" value="ECO:0007669"/>
    <property type="project" value="InterPro"/>
</dbReference>
<dbReference type="InterPro" id="IPR044398">
    <property type="entry name" value="Globin-sensor_dom"/>
</dbReference>
<dbReference type="InterPro" id="IPR012292">
    <property type="entry name" value="Globin/Proto"/>
</dbReference>
<feature type="domain" description="Globin-sensor" evidence="1">
    <location>
        <begin position="41"/>
        <end position="211"/>
    </location>
</feature>
<dbReference type="Proteomes" id="UP000198282">
    <property type="component" value="Unassembled WGS sequence"/>
</dbReference>
<dbReference type="RefSeq" id="WP_089209911.1">
    <property type="nucleotide sequence ID" value="NZ_FZOD01000028.1"/>
</dbReference>
<reference evidence="2 3" key="1">
    <citation type="submission" date="2017-06" db="EMBL/GenBank/DDBJ databases">
        <authorList>
            <person name="Kim H.J."/>
            <person name="Triplett B.A."/>
        </authorList>
    </citation>
    <scope>NUCLEOTIDE SEQUENCE [LARGE SCALE GENOMIC DNA]</scope>
    <source>
        <strain evidence="2 3">CGMCC 4.2132</strain>
    </source>
</reference>
<protein>
    <submittedName>
        <fullName evidence="2">Protoglobin</fullName>
    </submittedName>
</protein>
<dbReference type="InterPro" id="IPR009050">
    <property type="entry name" value="Globin-like_sf"/>
</dbReference>
<dbReference type="GO" id="GO:0019825">
    <property type="term" value="F:oxygen binding"/>
    <property type="evidence" value="ECO:0007669"/>
    <property type="project" value="InterPro"/>
</dbReference>
<dbReference type="AlphaFoldDB" id="A0A239KQB1"/>
<gene>
    <name evidence="2" type="ORF">SAMN05216276_102839</name>
</gene>
<organism evidence="2 3">
    <name type="scientific">Streptosporangium subroseum</name>
    <dbReference type="NCBI Taxonomy" id="106412"/>
    <lineage>
        <taxon>Bacteria</taxon>
        <taxon>Bacillati</taxon>
        <taxon>Actinomycetota</taxon>
        <taxon>Actinomycetes</taxon>
        <taxon>Streptosporangiales</taxon>
        <taxon>Streptosporangiaceae</taxon>
        <taxon>Streptosporangium</taxon>
    </lineage>
</organism>
<evidence type="ECO:0000259" key="1">
    <source>
        <dbReference type="Pfam" id="PF11563"/>
    </source>
</evidence>
<proteinExistence type="predicted"/>
<dbReference type="SUPFAM" id="SSF46458">
    <property type="entry name" value="Globin-like"/>
    <property type="match status" value="1"/>
</dbReference>
<name>A0A239KQB1_9ACTN</name>
<dbReference type="OrthoDB" id="9780134at2"/>
<dbReference type="Pfam" id="PF11563">
    <property type="entry name" value="Protoglobin"/>
    <property type="match status" value="1"/>
</dbReference>
<accession>A0A239KQB1</accession>